<protein>
    <submittedName>
        <fullName evidence="11">Uncharacterized protein</fullName>
    </submittedName>
</protein>
<proteinExistence type="predicted"/>
<feature type="binding site" evidence="8">
    <location>
        <position position="10"/>
    </location>
    <ligand>
        <name>Zn(2+)</name>
        <dbReference type="ChEBI" id="CHEBI:29105"/>
    </ligand>
</feature>
<evidence type="ECO:0000256" key="5">
    <source>
        <dbReference type="ARBA" id="ARBA00022833"/>
    </source>
</evidence>
<dbReference type="PROSITE" id="PS51915">
    <property type="entry name" value="ZAD"/>
    <property type="match status" value="1"/>
</dbReference>
<feature type="binding site" evidence="8">
    <location>
        <position position="48"/>
    </location>
    <ligand>
        <name>Zn(2+)</name>
        <dbReference type="ChEBI" id="CHEBI:29105"/>
    </ligand>
</feature>
<feature type="domain" description="C2H2-type" evidence="9">
    <location>
        <begin position="518"/>
        <end position="545"/>
    </location>
</feature>
<feature type="domain" description="C2H2-type" evidence="9">
    <location>
        <begin position="462"/>
        <end position="489"/>
    </location>
</feature>
<feature type="domain" description="ZAD" evidence="10">
    <location>
        <begin position="5"/>
        <end position="75"/>
    </location>
</feature>
<gene>
    <name evidence="11" type="ORF">CHILSU_LOCUS7463</name>
</gene>
<dbReference type="Pfam" id="PF13465">
    <property type="entry name" value="zf-H2C2_2"/>
    <property type="match status" value="2"/>
</dbReference>
<dbReference type="Gene3D" id="3.40.1800.20">
    <property type="match status" value="1"/>
</dbReference>
<feature type="domain" description="C2H2-type" evidence="9">
    <location>
        <begin position="490"/>
        <end position="517"/>
    </location>
</feature>
<feature type="domain" description="C2H2-type" evidence="9">
    <location>
        <begin position="546"/>
        <end position="573"/>
    </location>
</feature>
<feature type="binding site" evidence="8">
    <location>
        <position position="51"/>
    </location>
    <ligand>
        <name>Zn(2+)</name>
        <dbReference type="ChEBI" id="CHEBI:29105"/>
    </ligand>
</feature>
<sequence length="577" mass="67078">MSRLQVCRVCLAHHNRMYSILNGPLQKIYKNITEIPLVMGDKWPTCLCYICYHMIRKLHKFIDKSLKANKLLLQLISSESEITIDTLNMILKQQPDISWKFSVSPMQSIMPLDSEEVKLEPTFNIEIVKSEMDVEEMQDQNETGGKRKLTNKMNMENQLKPPIASIKTEGNTATEIEAQLGNPNITTEFQNKDSEITMDTLNMTVKQEPNISWKCSVSPMESIMPLDPEEVKLEPTINIEIMKSESDVEEMQDHIDTEAKRPKKCKLTSEISENNQLMPPIASRSTEENTGIENRAQISVPNIFTKYSYENDNMVKNKHDEVTNHRENFVSDICKNMFYCKNELESHVTKSHSEINPITNQNYTNTREIYLNDKYKEDSIGSAMTSNDGHSINKRDRKTDQKARQYNCSICDKRYTRSNDLSRHERIHTEEKPYKCNICDKRFTETSSLYKHQRIHTGEKPYKCNVCDKRFAISDNLSRHQRIHTGEKPYECNVCDKRFTTSDNLSRHERIHTGEKPYKCNVCDKGFTNGSDLSTHQRIHTGEKPYKCNVCDKRFTISSYLSKHKRIHTGEKTYKCS</sequence>
<keyword evidence="12" id="KW-1185">Reference proteome</keyword>
<evidence type="ECO:0000256" key="6">
    <source>
        <dbReference type="ARBA" id="ARBA00023242"/>
    </source>
</evidence>
<comment type="subcellular location">
    <subcellularLocation>
        <location evidence="1">Nucleus</location>
    </subcellularLocation>
</comment>
<dbReference type="PROSITE" id="PS50157">
    <property type="entry name" value="ZINC_FINGER_C2H2_2"/>
    <property type="match status" value="6"/>
</dbReference>
<dbReference type="InterPro" id="IPR036236">
    <property type="entry name" value="Znf_C2H2_sf"/>
</dbReference>
<dbReference type="PANTHER" id="PTHR16515">
    <property type="entry name" value="PR DOMAIN ZINC FINGER PROTEIN"/>
    <property type="match status" value="1"/>
</dbReference>
<dbReference type="PROSITE" id="PS00028">
    <property type="entry name" value="ZINC_FINGER_C2H2_1"/>
    <property type="match status" value="6"/>
</dbReference>
<evidence type="ECO:0000259" key="10">
    <source>
        <dbReference type="PROSITE" id="PS51915"/>
    </source>
</evidence>
<evidence type="ECO:0000313" key="11">
    <source>
        <dbReference type="EMBL" id="CAH2987922.1"/>
    </source>
</evidence>
<dbReference type="Proteomes" id="UP001153292">
    <property type="component" value="Chromosome 27"/>
</dbReference>
<evidence type="ECO:0000259" key="9">
    <source>
        <dbReference type="PROSITE" id="PS50157"/>
    </source>
</evidence>
<keyword evidence="3" id="KW-0677">Repeat</keyword>
<dbReference type="InterPro" id="IPR013087">
    <property type="entry name" value="Znf_C2H2_type"/>
</dbReference>
<dbReference type="InterPro" id="IPR050331">
    <property type="entry name" value="Zinc_finger"/>
</dbReference>
<evidence type="ECO:0000256" key="1">
    <source>
        <dbReference type="ARBA" id="ARBA00004123"/>
    </source>
</evidence>
<dbReference type="SUPFAM" id="SSF57667">
    <property type="entry name" value="beta-beta-alpha zinc fingers"/>
    <property type="match status" value="3"/>
</dbReference>
<evidence type="ECO:0000313" key="12">
    <source>
        <dbReference type="Proteomes" id="UP001153292"/>
    </source>
</evidence>
<reference evidence="11" key="1">
    <citation type="submission" date="2021-12" db="EMBL/GenBank/DDBJ databases">
        <authorList>
            <person name="King R."/>
        </authorList>
    </citation>
    <scope>NUCLEOTIDE SEQUENCE</scope>
</reference>
<dbReference type="InterPro" id="IPR012934">
    <property type="entry name" value="Znf_AD"/>
</dbReference>
<dbReference type="SMART" id="SM00355">
    <property type="entry name" value="ZnF_C2H2"/>
    <property type="match status" value="7"/>
</dbReference>
<keyword evidence="5 8" id="KW-0862">Zinc</keyword>
<organism evidence="11 12">
    <name type="scientific">Chilo suppressalis</name>
    <name type="common">Asiatic rice borer moth</name>
    <dbReference type="NCBI Taxonomy" id="168631"/>
    <lineage>
        <taxon>Eukaryota</taxon>
        <taxon>Metazoa</taxon>
        <taxon>Ecdysozoa</taxon>
        <taxon>Arthropoda</taxon>
        <taxon>Hexapoda</taxon>
        <taxon>Insecta</taxon>
        <taxon>Pterygota</taxon>
        <taxon>Neoptera</taxon>
        <taxon>Endopterygota</taxon>
        <taxon>Lepidoptera</taxon>
        <taxon>Glossata</taxon>
        <taxon>Ditrysia</taxon>
        <taxon>Pyraloidea</taxon>
        <taxon>Crambidae</taxon>
        <taxon>Crambinae</taxon>
        <taxon>Chilo</taxon>
    </lineage>
</organism>
<evidence type="ECO:0000256" key="2">
    <source>
        <dbReference type="ARBA" id="ARBA00022723"/>
    </source>
</evidence>
<evidence type="ECO:0000256" key="7">
    <source>
        <dbReference type="PROSITE-ProRule" id="PRU00042"/>
    </source>
</evidence>
<accession>A0ABN8L5W3</accession>
<keyword evidence="2 8" id="KW-0479">Metal-binding</keyword>
<dbReference type="SMART" id="SM00868">
    <property type="entry name" value="zf-AD"/>
    <property type="match status" value="1"/>
</dbReference>
<name>A0ABN8L5W3_CHISP</name>
<keyword evidence="6" id="KW-0539">Nucleus</keyword>
<dbReference type="Gene3D" id="3.30.160.60">
    <property type="entry name" value="Classic Zinc Finger"/>
    <property type="match status" value="6"/>
</dbReference>
<dbReference type="PANTHER" id="PTHR16515:SF66">
    <property type="entry name" value="C2H2-TYPE DOMAIN-CONTAINING PROTEIN"/>
    <property type="match status" value="1"/>
</dbReference>
<feature type="domain" description="C2H2-type" evidence="9">
    <location>
        <begin position="434"/>
        <end position="461"/>
    </location>
</feature>
<dbReference type="Pfam" id="PF07776">
    <property type="entry name" value="zf-AD"/>
    <property type="match status" value="1"/>
</dbReference>
<evidence type="ECO:0000256" key="8">
    <source>
        <dbReference type="PROSITE-ProRule" id="PRU01263"/>
    </source>
</evidence>
<feature type="binding site" evidence="8">
    <location>
        <position position="7"/>
    </location>
    <ligand>
        <name>Zn(2+)</name>
        <dbReference type="ChEBI" id="CHEBI:29105"/>
    </ligand>
</feature>
<dbReference type="EMBL" id="OU963920">
    <property type="protein sequence ID" value="CAH2987922.1"/>
    <property type="molecule type" value="Genomic_DNA"/>
</dbReference>
<evidence type="ECO:0000256" key="3">
    <source>
        <dbReference type="ARBA" id="ARBA00022737"/>
    </source>
</evidence>
<dbReference type="Pfam" id="PF00096">
    <property type="entry name" value="zf-C2H2"/>
    <property type="match status" value="3"/>
</dbReference>
<dbReference type="SUPFAM" id="SSF57716">
    <property type="entry name" value="Glucocorticoid receptor-like (DNA-binding domain)"/>
    <property type="match status" value="1"/>
</dbReference>
<evidence type="ECO:0000256" key="4">
    <source>
        <dbReference type="ARBA" id="ARBA00022771"/>
    </source>
</evidence>
<keyword evidence="4 7" id="KW-0863">Zinc-finger</keyword>
<feature type="domain" description="C2H2-type" evidence="9">
    <location>
        <begin position="406"/>
        <end position="433"/>
    </location>
</feature>